<dbReference type="SMART" id="SM01270">
    <property type="entry name" value="Longin"/>
    <property type="match status" value="1"/>
</dbReference>
<dbReference type="PANTHER" id="PTHR45837">
    <property type="entry name" value="VESICLE-TRAFFICKING PROTEIN SEC22B"/>
    <property type="match status" value="1"/>
</dbReference>
<dbReference type="Proteomes" id="UP000825729">
    <property type="component" value="Unassembled WGS sequence"/>
</dbReference>
<gene>
    <name evidence="8" type="ORF">H6P81_017011</name>
</gene>
<evidence type="ECO:0000313" key="9">
    <source>
        <dbReference type="Proteomes" id="UP000825729"/>
    </source>
</evidence>
<dbReference type="AlphaFoldDB" id="A0AAV7DX62"/>
<dbReference type="Pfam" id="PF13774">
    <property type="entry name" value="Longin"/>
    <property type="match status" value="1"/>
</dbReference>
<evidence type="ECO:0000256" key="6">
    <source>
        <dbReference type="ARBA" id="ARBA00023136"/>
    </source>
</evidence>
<organism evidence="8 9">
    <name type="scientific">Aristolochia fimbriata</name>
    <name type="common">White veined hardy Dutchman's pipe vine</name>
    <dbReference type="NCBI Taxonomy" id="158543"/>
    <lineage>
        <taxon>Eukaryota</taxon>
        <taxon>Viridiplantae</taxon>
        <taxon>Streptophyta</taxon>
        <taxon>Embryophyta</taxon>
        <taxon>Tracheophyta</taxon>
        <taxon>Spermatophyta</taxon>
        <taxon>Magnoliopsida</taxon>
        <taxon>Magnoliidae</taxon>
        <taxon>Piperales</taxon>
        <taxon>Aristolochiaceae</taxon>
        <taxon>Aristolochia</taxon>
    </lineage>
</organism>
<dbReference type="GO" id="GO:0005789">
    <property type="term" value="C:endoplasmic reticulum membrane"/>
    <property type="evidence" value="ECO:0007669"/>
    <property type="project" value="UniProtKB-SubCell"/>
</dbReference>
<comment type="subcellular location">
    <subcellularLocation>
        <location evidence="1">Endoplasmic reticulum membrane</location>
        <topology evidence="1">Single-pass type IV membrane protein</topology>
    </subcellularLocation>
    <subcellularLocation>
        <location evidence="2">Golgi apparatus membrane</location>
    </subcellularLocation>
</comment>
<accession>A0AAV7DX62</accession>
<dbReference type="InterPro" id="IPR011012">
    <property type="entry name" value="Longin-like_dom_sf"/>
</dbReference>
<evidence type="ECO:0000313" key="8">
    <source>
        <dbReference type="EMBL" id="KAG9441157.1"/>
    </source>
</evidence>
<dbReference type="EMBL" id="JAINDJ010000007">
    <property type="protein sequence ID" value="KAG9441157.1"/>
    <property type="molecule type" value="Genomic_DNA"/>
</dbReference>
<dbReference type="GO" id="GO:0006888">
    <property type="term" value="P:endoplasmic reticulum to Golgi vesicle-mediated transport"/>
    <property type="evidence" value="ECO:0007669"/>
    <property type="project" value="InterPro"/>
</dbReference>
<keyword evidence="4" id="KW-0653">Protein transport</keyword>
<comment type="caution">
    <text evidence="8">The sequence shown here is derived from an EMBL/GenBank/DDBJ whole genome shotgun (WGS) entry which is preliminary data.</text>
</comment>
<reference evidence="8 9" key="1">
    <citation type="submission" date="2021-07" db="EMBL/GenBank/DDBJ databases">
        <title>The Aristolochia fimbriata genome: insights into angiosperm evolution, floral development and chemical biosynthesis.</title>
        <authorList>
            <person name="Jiao Y."/>
        </authorList>
    </citation>
    <scope>NUCLEOTIDE SEQUENCE [LARGE SCALE GENOMIC DNA]</scope>
    <source>
        <strain evidence="8">IBCAS-2021</strain>
        <tissue evidence="8">Leaf</tissue>
    </source>
</reference>
<name>A0AAV7DX62_ARIFI</name>
<dbReference type="GO" id="GO:0015031">
    <property type="term" value="P:protein transport"/>
    <property type="evidence" value="ECO:0007669"/>
    <property type="project" value="UniProtKB-KW"/>
</dbReference>
<proteinExistence type="inferred from homology"/>
<comment type="similarity">
    <text evidence="3">Belongs to the synaptobrevin family.</text>
</comment>
<keyword evidence="6" id="KW-0472">Membrane</keyword>
<evidence type="ECO:0000259" key="7">
    <source>
        <dbReference type="PROSITE" id="PS50859"/>
    </source>
</evidence>
<dbReference type="GO" id="GO:0006890">
    <property type="term" value="P:retrograde vesicle-mediated transport, Golgi to endoplasmic reticulum"/>
    <property type="evidence" value="ECO:0007669"/>
    <property type="project" value="InterPro"/>
</dbReference>
<keyword evidence="9" id="KW-1185">Reference proteome</keyword>
<evidence type="ECO:0000256" key="4">
    <source>
        <dbReference type="ARBA" id="ARBA00022927"/>
    </source>
</evidence>
<evidence type="ECO:0000256" key="1">
    <source>
        <dbReference type="ARBA" id="ARBA00004163"/>
    </source>
</evidence>
<dbReference type="InterPro" id="IPR010908">
    <property type="entry name" value="Longin_dom"/>
</dbReference>
<dbReference type="PROSITE" id="PS50859">
    <property type="entry name" value="LONGIN"/>
    <property type="match status" value="1"/>
</dbReference>
<sequence length="252" mass="29404">MKRLLLMILESFWRKAMHACKKEITSTIGATCGFKKNMDFKKAILIIGLLIYMERLQVSDGLPLARGLQHLREENENTFYYRQQGEMILREISSGTLSASKMSIRTNHFLFRYIIESGICYIVLCDSSYPRKLVLHCLEDLEKELKKVDIKLLETISRPYSCTRFDYVIEHIRKQYLDSRTQANLSKLNSSQRKDIEVMTEDISNVLKNGQETELHHKVHHPVQSLQSGVLSILRQEHMTFTKTFIMQNIVS</sequence>
<dbReference type="GO" id="GO:0005484">
    <property type="term" value="F:SNAP receptor activity"/>
    <property type="evidence" value="ECO:0007669"/>
    <property type="project" value="InterPro"/>
</dbReference>
<dbReference type="CDD" id="cd14824">
    <property type="entry name" value="Longin"/>
    <property type="match status" value="1"/>
</dbReference>
<evidence type="ECO:0000256" key="5">
    <source>
        <dbReference type="ARBA" id="ARBA00023054"/>
    </source>
</evidence>
<keyword evidence="5" id="KW-0175">Coiled coil</keyword>
<evidence type="ECO:0000256" key="2">
    <source>
        <dbReference type="ARBA" id="ARBA00004394"/>
    </source>
</evidence>
<evidence type="ECO:0000256" key="3">
    <source>
        <dbReference type="ARBA" id="ARBA00008025"/>
    </source>
</evidence>
<dbReference type="GO" id="GO:0000139">
    <property type="term" value="C:Golgi membrane"/>
    <property type="evidence" value="ECO:0007669"/>
    <property type="project" value="UniProtKB-SubCell"/>
</dbReference>
<feature type="domain" description="Longin" evidence="7">
    <location>
        <begin position="52"/>
        <end position="169"/>
    </location>
</feature>
<keyword evidence="4" id="KW-0813">Transport</keyword>
<dbReference type="Gene3D" id="3.30.450.50">
    <property type="entry name" value="Longin domain"/>
    <property type="match status" value="1"/>
</dbReference>
<dbReference type="InterPro" id="IPR044565">
    <property type="entry name" value="Sec22"/>
</dbReference>
<dbReference type="SUPFAM" id="SSF64356">
    <property type="entry name" value="SNARE-like"/>
    <property type="match status" value="1"/>
</dbReference>
<protein>
    <recommendedName>
        <fullName evidence="7">Longin domain-containing protein</fullName>
    </recommendedName>
</protein>